<evidence type="ECO:0008006" key="2">
    <source>
        <dbReference type="Google" id="ProtNLM"/>
    </source>
</evidence>
<reference evidence="1" key="2">
    <citation type="submission" date="2024-05" db="EMBL/GenBank/DDBJ databases">
        <authorList>
            <person name="Matrishin C.B."/>
            <person name="Kauffman K.M."/>
        </authorList>
    </citation>
    <scope>NUCLEOTIDE SEQUENCE</scope>
</reference>
<sequence length="43" mass="5247">MKLTEKEEELIRAIRNYRKSYPNGHPQLLYYASQLFDELIEVF</sequence>
<name>A0AAT9J8S8_9CAUD</name>
<accession>A0AAT9J8S8</accession>
<organism evidence="1">
    <name type="scientific">Porphyromonas phage phage022a_WW2931</name>
    <dbReference type="NCBI Taxonomy" id="3154112"/>
    <lineage>
        <taxon>Viruses</taxon>
        <taxon>Duplodnaviria</taxon>
        <taxon>Heunggongvirae</taxon>
        <taxon>Uroviricota</taxon>
        <taxon>Caudoviricetes</taxon>
        <taxon>Nixviridae</taxon>
        <taxon>Schifferlevirus</taxon>
        <taxon>Schifferlevirus pging00O</taxon>
    </lineage>
</organism>
<proteinExistence type="predicted"/>
<protein>
    <recommendedName>
        <fullName evidence="2">ArsR family transcriptional regulator</fullName>
    </recommendedName>
</protein>
<reference evidence="1" key="1">
    <citation type="journal article" date="2023" name="Microbiome">
        <title>Phages are unrecognized players in the ecology of the oral pathogen Porphyromonas gingivalis.</title>
        <authorList>
            <person name="Matrishin C.B."/>
            <person name="Haase E.M."/>
            <person name="Dewhirst F.E."/>
            <person name="Mark Welch J.L."/>
            <person name="Miranda-Sanchez F."/>
            <person name="Chen T."/>
            <person name="MacFarland D.C."/>
            <person name="Kauffman K.M."/>
        </authorList>
    </citation>
    <scope>NUCLEOTIDE SEQUENCE</scope>
</reference>
<evidence type="ECO:0000313" key="1">
    <source>
        <dbReference type="EMBL" id="DBA55743.1"/>
    </source>
</evidence>
<dbReference type="EMBL" id="BK068103">
    <property type="protein sequence ID" value="DBA55743.1"/>
    <property type="molecule type" value="Genomic_DNA"/>
</dbReference>